<dbReference type="OrthoDB" id="659294at2759"/>
<gene>
    <name evidence="3" type="ORF">HU200_015745</name>
</gene>
<accession>A0A835F8X4</accession>
<evidence type="ECO:0000256" key="1">
    <source>
        <dbReference type="SAM" id="MobiDB-lite"/>
    </source>
</evidence>
<name>A0A835F8X4_9POAL</name>
<proteinExistence type="predicted"/>
<keyword evidence="4" id="KW-1185">Reference proteome</keyword>
<evidence type="ECO:0000259" key="2">
    <source>
        <dbReference type="Pfam" id="PF03478"/>
    </source>
</evidence>
<feature type="region of interest" description="Disordered" evidence="1">
    <location>
        <begin position="1"/>
        <end position="91"/>
    </location>
</feature>
<dbReference type="Pfam" id="PF03478">
    <property type="entry name" value="Beta-prop_KIB1-4"/>
    <property type="match status" value="1"/>
</dbReference>
<comment type="caution">
    <text evidence="3">The sequence shown here is derived from an EMBL/GenBank/DDBJ whole genome shotgun (WGS) entry which is preliminary data.</text>
</comment>
<protein>
    <recommendedName>
        <fullName evidence="2">KIB1-4 beta-propeller domain-containing protein</fullName>
    </recommendedName>
</protein>
<feature type="domain" description="KIB1-4 beta-propeller" evidence="2">
    <location>
        <begin position="96"/>
        <end position="222"/>
    </location>
</feature>
<dbReference type="PANTHER" id="PTHR33165:SF53">
    <property type="entry name" value="OS04G0486300 PROTEIN"/>
    <property type="match status" value="1"/>
</dbReference>
<dbReference type="Proteomes" id="UP000636709">
    <property type="component" value="Unassembled WGS sequence"/>
</dbReference>
<evidence type="ECO:0000313" key="3">
    <source>
        <dbReference type="EMBL" id="KAF8731806.1"/>
    </source>
</evidence>
<organism evidence="3 4">
    <name type="scientific">Digitaria exilis</name>
    <dbReference type="NCBI Taxonomy" id="1010633"/>
    <lineage>
        <taxon>Eukaryota</taxon>
        <taxon>Viridiplantae</taxon>
        <taxon>Streptophyta</taxon>
        <taxon>Embryophyta</taxon>
        <taxon>Tracheophyta</taxon>
        <taxon>Spermatophyta</taxon>
        <taxon>Magnoliopsida</taxon>
        <taxon>Liliopsida</taxon>
        <taxon>Poales</taxon>
        <taxon>Poaceae</taxon>
        <taxon>PACMAD clade</taxon>
        <taxon>Panicoideae</taxon>
        <taxon>Panicodae</taxon>
        <taxon>Paniceae</taxon>
        <taxon>Anthephorinae</taxon>
        <taxon>Digitaria</taxon>
    </lineage>
</organism>
<reference evidence="3" key="1">
    <citation type="submission" date="2020-07" db="EMBL/GenBank/DDBJ databases">
        <title>Genome sequence and genetic diversity analysis of an under-domesticated orphan crop, white fonio (Digitaria exilis).</title>
        <authorList>
            <person name="Bennetzen J.L."/>
            <person name="Chen S."/>
            <person name="Ma X."/>
            <person name="Wang X."/>
            <person name="Yssel A.E.J."/>
            <person name="Chaluvadi S.R."/>
            <person name="Johnson M."/>
            <person name="Gangashetty P."/>
            <person name="Hamidou F."/>
            <person name="Sanogo M.D."/>
            <person name="Zwaenepoel A."/>
            <person name="Wallace J."/>
            <person name="Van De Peer Y."/>
            <person name="Van Deynze A."/>
        </authorList>
    </citation>
    <scope>NUCLEOTIDE SEQUENCE</scope>
    <source>
        <tissue evidence="3">Leaves</tissue>
    </source>
</reference>
<dbReference type="PANTHER" id="PTHR33165">
    <property type="entry name" value="F-BOX DOMAIN CONTAINING PROTEIN-LIKE-RELATED"/>
    <property type="match status" value="1"/>
</dbReference>
<dbReference type="AlphaFoldDB" id="A0A835F8X4"/>
<evidence type="ECO:0000313" key="4">
    <source>
        <dbReference type="Proteomes" id="UP000636709"/>
    </source>
</evidence>
<sequence>MGLPARGSSSPGRVAPARRRRPAGLRPLPCRLHRLALRRDLPARPRRRGPALPPAALDDAPRGPLPLPGPPRSARVRSLPEPRHGGLGPLQDPSLLEDHLAIDSVDGLLLLLGDQYQRGIVRLLHPFTGDIVDLPPLATLLPQLGDSMSCCPVLYRIKNLASRVCASASFKDGVITVMLALDVVSHVAFATSLDQQWNLSEFSADPSLAFQGKLYMLKKAECCSEILVLGYRGASRSRILICRLADLVLQRIIPIRSIGDNTLFLDERCISVASKVLSTVRGDNVVCFHPRQDYLAQYHLSSGTWSRAIDDCSLYGRAQGPSSLVLYIYSCCTRTLWYGGLFT</sequence>
<dbReference type="InterPro" id="IPR005174">
    <property type="entry name" value="KIB1-4_b-propeller"/>
</dbReference>
<dbReference type="EMBL" id="JACEFO010001605">
    <property type="protein sequence ID" value="KAF8731806.1"/>
    <property type="molecule type" value="Genomic_DNA"/>
</dbReference>